<accession>A0A392N5D6</accession>
<evidence type="ECO:0000313" key="1">
    <source>
        <dbReference type="EMBL" id="MCH95036.1"/>
    </source>
</evidence>
<name>A0A392N5D6_9FABA</name>
<reference evidence="1 2" key="1">
    <citation type="journal article" date="2018" name="Front. Plant Sci.">
        <title>Red Clover (Trifolium pratense) and Zigzag Clover (T. medium) - A Picture of Genomic Similarities and Differences.</title>
        <authorList>
            <person name="Dluhosova J."/>
            <person name="Istvanek J."/>
            <person name="Nedelnik J."/>
            <person name="Repkova J."/>
        </authorList>
    </citation>
    <scope>NUCLEOTIDE SEQUENCE [LARGE SCALE GENOMIC DNA]</scope>
    <source>
        <strain evidence="2">cv. 10/8</strain>
        <tissue evidence="1">Leaf</tissue>
    </source>
</reference>
<comment type="caution">
    <text evidence="1">The sequence shown here is derived from an EMBL/GenBank/DDBJ whole genome shotgun (WGS) entry which is preliminary data.</text>
</comment>
<dbReference type="EMBL" id="LXQA010028804">
    <property type="protein sequence ID" value="MCH95036.1"/>
    <property type="molecule type" value="Genomic_DNA"/>
</dbReference>
<dbReference type="Proteomes" id="UP000265520">
    <property type="component" value="Unassembled WGS sequence"/>
</dbReference>
<dbReference type="AlphaFoldDB" id="A0A392N5D6"/>
<organism evidence="1 2">
    <name type="scientific">Trifolium medium</name>
    <dbReference type="NCBI Taxonomy" id="97028"/>
    <lineage>
        <taxon>Eukaryota</taxon>
        <taxon>Viridiplantae</taxon>
        <taxon>Streptophyta</taxon>
        <taxon>Embryophyta</taxon>
        <taxon>Tracheophyta</taxon>
        <taxon>Spermatophyta</taxon>
        <taxon>Magnoliopsida</taxon>
        <taxon>eudicotyledons</taxon>
        <taxon>Gunneridae</taxon>
        <taxon>Pentapetalae</taxon>
        <taxon>rosids</taxon>
        <taxon>fabids</taxon>
        <taxon>Fabales</taxon>
        <taxon>Fabaceae</taxon>
        <taxon>Papilionoideae</taxon>
        <taxon>50 kb inversion clade</taxon>
        <taxon>NPAAA clade</taxon>
        <taxon>Hologalegina</taxon>
        <taxon>IRL clade</taxon>
        <taxon>Trifolieae</taxon>
        <taxon>Trifolium</taxon>
    </lineage>
</organism>
<proteinExistence type="predicted"/>
<protein>
    <submittedName>
        <fullName evidence="1">Uncharacterized protein</fullName>
    </submittedName>
</protein>
<sequence length="66" mass="7327">MEIKFPNVAGSTEGEHRVHEIFKPFETFPISRALGEVEDLEMLPEVAPPARHEVHGSDGGSSWEVL</sequence>
<keyword evidence="2" id="KW-1185">Reference proteome</keyword>
<evidence type="ECO:0000313" key="2">
    <source>
        <dbReference type="Proteomes" id="UP000265520"/>
    </source>
</evidence>